<sequence>MSTDQSTLLTPDQLLDELEVLAAVEHAMVVEWLTVGCALGMDLPPEDGGPLTDAARDAAGAAASIAQDEMRHLSRVCRVLADAGRSPSLDRAAAVTGPAGVLDLTPPTVADAPALIAREEALAAAVDWNYARLLPSAAVVDGAQDVLQDGGTHAAGAAALRRALGDPPPADAVRVRRRTAADASEQRLLDAGDSGYAVVADALRQWLGAADPFAGGGFRQLAVRAMGHLDELDRLQAQRGLLPAFTVP</sequence>
<dbReference type="EMBL" id="JACBZT010000001">
    <property type="protein sequence ID" value="NYJ03972.1"/>
    <property type="molecule type" value="Genomic_DNA"/>
</dbReference>
<protein>
    <recommendedName>
        <fullName evidence="3">Ferritin-like domain-containing protein</fullName>
    </recommendedName>
</protein>
<dbReference type="Proteomes" id="UP000541969">
    <property type="component" value="Unassembled WGS sequence"/>
</dbReference>
<gene>
    <name evidence="1" type="ORF">GGQ55_000250</name>
</gene>
<name>A0A853CBH8_9ACTN</name>
<reference evidence="1 2" key="1">
    <citation type="submission" date="2020-07" db="EMBL/GenBank/DDBJ databases">
        <title>Sequencing the genomes of 1000 actinobacteria strains.</title>
        <authorList>
            <person name="Klenk H.-P."/>
        </authorList>
    </citation>
    <scope>NUCLEOTIDE SEQUENCE [LARGE SCALE GENOMIC DNA]</scope>
    <source>
        <strain evidence="1 2">DSM 104001</strain>
    </source>
</reference>
<evidence type="ECO:0008006" key="3">
    <source>
        <dbReference type="Google" id="ProtNLM"/>
    </source>
</evidence>
<dbReference type="AlphaFoldDB" id="A0A853CBH8"/>
<evidence type="ECO:0000313" key="2">
    <source>
        <dbReference type="Proteomes" id="UP000541969"/>
    </source>
</evidence>
<dbReference type="RefSeq" id="WP_179714750.1">
    <property type="nucleotide sequence ID" value="NZ_JACBZT010000001.1"/>
</dbReference>
<dbReference type="InterPro" id="IPR012347">
    <property type="entry name" value="Ferritin-like"/>
</dbReference>
<dbReference type="Gene3D" id="1.20.1260.10">
    <property type="match status" value="1"/>
</dbReference>
<comment type="caution">
    <text evidence="1">The sequence shown here is derived from an EMBL/GenBank/DDBJ whole genome shotgun (WGS) entry which is preliminary data.</text>
</comment>
<evidence type="ECO:0000313" key="1">
    <source>
        <dbReference type="EMBL" id="NYJ03972.1"/>
    </source>
</evidence>
<proteinExistence type="predicted"/>
<organism evidence="1 2">
    <name type="scientific">Petropleomorpha daqingensis</name>
    <dbReference type="NCBI Taxonomy" id="2026353"/>
    <lineage>
        <taxon>Bacteria</taxon>
        <taxon>Bacillati</taxon>
        <taxon>Actinomycetota</taxon>
        <taxon>Actinomycetes</taxon>
        <taxon>Geodermatophilales</taxon>
        <taxon>Geodermatophilaceae</taxon>
        <taxon>Petropleomorpha</taxon>
    </lineage>
</organism>
<keyword evidence="2" id="KW-1185">Reference proteome</keyword>
<accession>A0A853CBH8</accession>